<keyword evidence="1" id="KW-0812">Transmembrane</keyword>
<evidence type="ECO:0000313" key="2">
    <source>
        <dbReference type="EMBL" id="GGF84699.1"/>
    </source>
</evidence>
<reference evidence="2" key="2">
    <citation type="submission" date="2020-09" db="EMBL/GenBank/DDBJ databases">
        <authorList>
            <person name="Sun Q."/>
            <person name="Zhou Y."/>
        </authorList>
    </citation>
    <scope>NUCLEOTIDE SEQUENCE</scope>
    <source>
        <strain evidence="2">CGMCC 1.12181</strain>
    </source>
</reference>
<dbReference type="Pfam" id="PF09919">
    <property type="entry name" value="DUF2149"/>
    <property type="match status" value="1"/>
</dbReference>
<feature type="transmembrane region" description="Helical" evidence="1">
    <location>
        <begin position="14"/>
        <end position="35"/>
    </location>
</feature>
<evidence type="ECO:0008006" key="4">
    <source>
        <dbReference type="Google" id="ProtNLM"/>
    </source>
</evidence>
<protein>
    <recommendedName>
        <fullName evidence="4">DUF2149 domain-containing protein</fullName>
    </recommendedName>
</protein>
<gene>
    <name evidence="2" type="ORF">GCM10011365_02110</name>
</gene>
<dbReference type="AlphaFoldDB" id="A0A917CE85"/>
<keyword evidence="1" id="KW-0472">Membrane</keyword>
<evidence type="ECO:0000256" key="1">
    <source>
        <dbReference type="SAM" id="Phobius"/>
    </source>
</evidence>
<dbReference type="RefSeq" id="WP_188363810.1">
    <property type="nucleotide sequence ID" value="NZ_BAABJF010000011.1"/>
</dbReference>
<reference evidence="2" key="1">
    <citation type="journal article" date="2014" name="Int. J. Syst. Evol. Microbiol.">
        <title>Complete genome sequence of Corynebacterium casei LMG S-19264T (=DSM 44701T), isolated from a smear-ripened cheese.</title>
        <authorList>
            <consortium name="US DOE Joint Genome Institute (JGI-PGF)"/>
            <person name="Walter F."/>
            <person name="Albersmeier A."/>
            <person name="Kalinowski J."/>
            <person name="Ruckert C."/>
        </authorList>
    </citation>
    <scope>NUCLEOTIDE SEQUENCE</scope>
    <source>
        <strain evidence="2">CGMCC 1.12181</strain>
    </source>
</reference>
<keyword evidence="1" id="KW-1133">Transmembrane helix</keyword>
<evidence type="ECO:0000313" key="3">
    <source>
        <dbReference type="Proteomes" id="UP000605253"/>
    </source>
</evidence>
<dbReference type="InterPro" id="IPR018676">
    <property type="entry name" value="DUF2149"/>
</dbReference>
<organism evidence="2 3">
    <name type="scientific">Marinicella pacifica</name>
    <dbReference type="NCBI Taxonomy" id="1171543"/>
    <lineage>
        <taxon>Bacteria</taxon>
        <taxon>Pseudomonadati</taxon>
        <taxon>Pseudomonadota</taxon>
        <taxon>Gammaproteobacteria</taxon>
        <taxon>Lysobacterales</taxon>
        <taxon>Marinicellaceae</taxon>
        <taxon>Marinicella</taxon>
    </lineage>
</organism>
<sequence length="109" mass="12174">MSRRILDADDDDPILSMVNIIDIFLVIIVILFIIIMNNPVNPLNSDDVTIVKNAGKENMEIIIKKGKKMERYKSSQQMGEGTGIKAGITYRMDDGNLIYVPEGEQSGTE</sequence>
<proteinExistence type="predicted"/>
<comment type="caution">
    <text evidence="2">The sequence shown here is derived from an EMBL/GenBank/DDBJ whole genome shotgun (WGS) entry which is preliminary data.</text>
</comment>
<name>A0A917CE85_9GAMM</name>
<keyword evidence="3" id="KW-1185">Reference proteome</keyword>
<accession>A0A917CE85</accession>
<dbReference type="EMBL" id="BMEO01000001">
    <property type="protein sequence ID" value="GGF84699.1"/>
    <property type="molecule type" value="Genomic_DNA"/>
</dbReference>
<dbReference type="Proteomes" id="UP000605253">
    <property type="component" value="Unassembled WGS sequence"/>
</dbReference>